<keyword evidence="3" id="KW-1185">Reference proteome</keyword>
<feature type="compositionally biased region" description="Polar residues" evidence="1">
    <location>
        <begin position="93"/>
        <end position="109"/>
    </location>
</feature>
<organism evidence="2 3">
    <name type="scientific">Microbispora corallina</name>
    <dbReference type="NCBI Taxonomy" id="83302"/>
    <lineage>
        <taxon>Bacteria</taxon>
        <taxon>Bacillati</taxon>
        <taxon>Actinomycetota</taxon>
        <taxon>Actinomycetes</taxon>
        <taxon>Streptosporangiales</taxon>
        <taxon>Streptosporangiaceae</taxon>
        <taxon>Microbispora</taxon>
    </lineage>
</organism>
<evidence type="ECO:0000313" key="3">
    <source>
        <dbReference type="Proteomes" id="UP000603904"/>
    </source>
</evidence>
<feature type="region of interest" description="Disordered" evidence="1">
    <location>
        <begin position="93"/>
        <end position="122"/>
    </location>
</feature>
<comment type="caution">
    <text evidence="2">The sequence shown here is derived from an EMBL/GenBank/DDBJ whole genome shotgun (WGS) entry which is preliminary data.</text>
</comment>
<gene>
    <name evidence="2" type="ORF">Mco01_39790</name>
</gene>
<protein>
    <submittedName>
        <fullName evidence="2">Uncharacterized protein</fullName>
    </submittedName>
</protein>
<accession>A0ABQ4G1Q7</accession>
<sequence length="122" mass="13027">MRSFVSGIRPTAPIRGSHSAFRWGVGKSRGQGGDRLPNAVADITSLTSLEKVTVAGAHGRSAFLPELAWNCKNLMVKLQDPYIELLRCYIGSTPPSTGLTGPVTGQSPQAAGGRKFQAQDRF</sequence>
<name>A0ABQ4G1Q7_9ACTN</name>
<dbReference type="Proteomes" id="UP000603904">
    <property type="component" value="Unassembled WGS sequence"/>
</dbReference>
<reference evidence="2 3" key="1">
    <citation type="submission" date="2021-01" db="EMBL/GenBank/DDBJ databases">
        <title>Whole genome shotgun sequence of Microbispora corallina NBRC 16416.</title>
        <authorList>
            <person name="Komaki H."/>
            <person name="Tamura T."/>
        </authorList>
    </citation>
    <scope>NUCLEOTIDE SEQUENCE [LARGE SCALE GENOMIC DNA]</scope>
    <source>
        <strain evidence="2 3">NBRC 16416</strain>
    </source>
</reference>
<evidence type="ECO:0000256" key="1">
    <source>
        <dbReference type="SAM" id="MobiDB-lite"/>
    </source>
</evidence>
<proteinExistence type="predicted"/>
<evidence type="ECO:0000313" key="2">
    <source>
        <dbReference type="EMBL" id="GIH40979.1"/>
    </source>
</evidence>
<dbReference type="EMBL" id="BOOC01000018">
    <property type="protein sequence ID" value="GIH40979.1"/>
    <property type="molecule type" value="Genomic_DNA"/>
</dbReference>